<dbReference type="InterPro" id="IPR020843">
    <property type="entry name" value="ER"/>
</dbReference>
<feature type="domain" description="Enoyl reductase (ER)" evidence="3">
    <location>
        <begin position="18"/>
        <end position="373"/>
    </location>
</feature>
<dbReference type="InterPro" id="IPR036291">
    <property type="entry name" value="NAD(P)-bd_dom_sf"/>
</dbReference>
<dbReference type="GO" id="GO:0016651">
    <property type="term" value="F:oxidoreductase activity, acting on NAD(P)H"/>
    <property type="evidence" value="ECO:0007669"/>
    <property type="project" value="InterPro"/>
</dbReference>
<dbReference type="InterPro" id="IPR013154">
    <property type="entry name" value="ADH-like_N"/>
</dbReference>
<evidence type="ECO:0000313" key="4">
    <source>
        <dbReference type="EMBL" id="KAF3767263.1"/>
    </source>
</evidence>
<dbReference type="Gene3D" id="3.90.180.10">
    <property type="entry name" value="Medium-chain alcohol dehydrogenases, catalytic domain"/>
    <property type="match status" value="1"/>
</dbReference>
<dbReference type="Proteomes" id="UP000803844">
    <property type="component" value="Unassembled WGS sequence"/>
</dbReference>
<dbReference type="SMART" id="SM00829">
    <property type="entry name" value="PKS_ER"/>
    <property type="match status" value="1"/>
</dbReference>
<dbReference type="GeneID" id="63835360"/>
<dbReference type="EMBL" id="MU032346">
    <property type="protein sequence ID" value="KAF3767263.1"/>
    <property type="molecule type" value="Genomic_DNA"/>
</dbReference>
<dbReference type="OrthoDB" id="9992527at2759"/>
<keyword evidence="2" id="KW-0560">Oxidoreductase</keyword>
<dbReference type="CDD" id="cd08249">
    <property type="entry name" value="enoyl_reductase_like"/>
    <property type="match status" value="1"/>
</dbReference>
<gene>
    <name evidence="4" type="ORF">M406DRAFT_274712</name>
</gene>
<evidence type="ECO:0000256" key="1">
    <source>
        <dbReference type="ARBA" id="ARBA00008072"/>
    </source>
</evidence>
<organism evidence="4 5">
    <name type="scientific">Cryphonectria parasitica (strain ATCC 38755 / EP155)</name>
    <dbReference type="NCBI Taxonomy" id="660469"/>
    <lineage>
        <taxon>Eukaryota</taxon>
        <taxon>Fungi</taxon>
        <taxon>Dikarya</taxon>
        <taxon>Ascomycota</taxon>
        <taxon>Pezizomycotina</taxon>
        <taxon>Sordariomycetes</taxon>
        <taxon>Sordariomycetidae</taxon>
        <taxon>Diaporthales</taxon>
        <taxon>Cryphonectriaceae</taxon>
        <taxon>Cryphonectria-Endothia species complex</taxon>
        <taxon>Cryphonectria</taxon>
    </lineage>
</organism>
<keyword evidence="5" id="KW-1185">Reference proteome</keyword>
<accession>A0A9P4Y5U9</accession>
<dbReference type="Gene3D" id="3.40.50.720">
    <property type="entry name" value="NAD(P)-binding Rossmann-like Domain"/>
    <property type="match status" value="1"/>
</dbReference>
<comment type="similarity">
    <text evidence="1">Belongs to the zinc-containing alcohol dehydrogenase family.</text>
</comment>
<dbReference type="InterPro" id="IPR011032">
    <property type="entry name" value="GroES-like_sf"/>
</dbReference>
<reference evidence="4" key="1">
    <citation type="journal article" date="2020" name="Phytopathology">
        <title>Genome sequence of the chestnut blight fungus Cryphonectria parasitica EP155: A fundamental resource for an archetypical invasive plant pathogen.</title>
        <authorList>
            <person name="Crouch J.A."/>
            <person name="Dawe A."/>
            <person name="Aerts A."/>
            <person name="Barry K."/>
            <person name="Churchill A.C.L."/>
            <person name="Grimwood J."/>
            <person name="Hillman B."/>
            <person name="Milgroom M.G."/>
            <person name="Pangilinan J."/>
            <person name="Smith M."/>
            <person name="Salamov A."/>
            <person name="Schmutz J."/>
            <person name="Yadav J."/>
            <person name="Grigoriev I.V."/>
            <person name="Nuss D."/>
        </authorList>
    </citation>
    <scope>NUCLEOTIDE SEQUENCE</scope>
    <source>
        <strain evidence="4">EP155</strain>
    </source>
</reference>
<dbReference type="SUPFAM" id="SSF50129">
    <property type="entry name" value="GroES-like"/>
    <property type="match status" value="1"/>
</dbReference>
<evidence type="ECO:0000313" key="5">
    <source>
        <dbReference type="Proteomes" id="UP000803844"/>
    </source>
</evidence>
<dbReference type="RefSeq" id="XP_040778224.1">
    <property type="nucleotide sequence ID" value="XM_040918231.1"/>
</dbReference>
<dbReference type="PANTHER" id="PTHR45348">
    <property type="entry name" value="HYPOTHETICAL OXIDOREDUCTASE (EUROFUNG)"/>
    <property type="match status" value="1"/>
</dbReference>
<sequence length="383" mass="40759">MTSTTTYKALVTTGVGESTIQDLPVPRSVREGYVLVRTKAVALNPADLRALYNEDGSVVGKKFGCDFAGVVEEVGEGVTKYVVGDRICGLAFAGDLEHGAFGEYVLSPVDPVTLKIPDNLSFEEAATLGVGVTTVGQGLYQNLKLPLPNQPSSEPFPLLINGGSTMMGVLGIQFAKLSNAIVLATSSPHNFDYLRSLGADYVYDYHIDPATLADRIRADLAASSSRSSKPLALAWDCLVTPDSTRLIALAAGAGGAGSSSSSSSSSSPPKKMRYGVILPVDKDAVQALYPDVQWEIGLTIGYSVFGEEFTRGKFKLEASREDWEFGKKFWDLTAGLLAEGRVKAGRVETNRLGKGLEGVRLGLEELKAGKVSATKLVYTFLEG</sequence>
<evidence type="ECO:0000259" key="3">
    <source>
        <dbReference type="SMART" id="SM00829"/>
    </source>
</evidence>
<proteinExistence type="inferred from homology"/>
<dbReference type="AlphaFoldDB" id="A0A9P4Y5U9"/>
<comment type="caution">
    <text evidence="4">The sequence shown here is derived from an EMBL/GenBank/DDBJ whole genome shotgun (WGS) entry which is preliminary data.</text>
</comment>
<dbReference type="InterPro" id="IPR047122">
    <property type="entry name" value="Trans-enoyl_RdTase-like"/>
</dbReference>
<name>A0A9P4Y5U9_CRYP1</name>
<dbReference type="Pfam" id="PF08240">
    <property type="entry name" value="ADH_N"/>
    <property type="match status" value="1"/>
</dbReference>
<evidence type="ECO:0000256" key="2">
    <source>
        <dbReference type="ARBA" id="ARBA00023002"/>
    </source>
</evidence>
<protein>
    <submittedName>
        <fullName evidence="4">GroES-like protein</fullName>
    </submittedName>
</protein>
<dbReference type="PANTHER" id="PTHR45348:SF2">
    <property type="entry name" value="ZINC-TYPE ALCOHOL DEHYDROGENASE-LIKE PROTEIN C2E1P3.01"/>
    <property type="match status" value="1"/>
</dbReference>
<dbReference type="SUPFAM" id="SSF51735">
    <property type="entry name" value="NAD(P)-binding Rossmann-fold domains"/>
    <property type="match status" value="1"/>
</dbReference>